<evidence type="ECO:0000256" key="1">
    <source>
        <dbReference type="ARBA" id="ARBA00004711"/>
    </source>
</evidence>
<dbReference type="InterPro" id="IPR051060">
    <property type="entry name" value="Carbamoyltrans_HypF-like"/>
</dbReference>
<evidence type="ECO:0000313" key="12">
    <source>
        <dbReference type="EMBL" id="KPH82955.1"/>
    </source>
</evidence>
<dbReference type="Pfam" id="PF17788">
    <property type="entry name" value="HypF_C"/>
    <property type="match status" value="1"/>
</dbReference>
<dbReference type="Proteomes" id="UP000037822">
    <property type="component" value="Unassembled WGS sequence"/>
</dbReference>
<dbReference type="PROSITE" id="PS51160">
    <property type="entry name" value="ACYLPHOSPHATASE_3"/>
    <property type="match status" value="1"/>
</dbReference>
<dbReference type="InterPro" id="IPR006070">
    <property type="entry name" value="Sua5-like_dom"/>
</dbReference>
<dbReference type="NCBIfam" id="TIGR00143">
    <property type="entry name" value="hypF"/>
    <property type="match status" value="1"/>
</dbReference>
<organism evidence="12 13">
    <name type="scientific">Bosea vaviloviae</name>
    <dbReference type="NCBI Taxonomy" id="1526658"/>
    <lineage>
        <taxon>Bacteria</taxon>
        <taxon>Pseudomonadati</taxon>
        <taxon>Pseudomonadota</taxon>
        <taxon>Alphaproteobacteria</taxon>
        <taxon>Hyphomicrobiales</taxon>
        <taxon>Boseaceae</taxon>
        <taxon>Bosea</taxon>
    </lineage>
</organism>
<dbReference type="InterPro" id="IPR004421">
    <property type="entry name" value="Carbamoyltransferase_HypF"/>
</dbReference>
<dbReference type="EMBL" id="LGSZ01000009">
    <property type="protein sequence ID" value="KPH82955.1"/>
    <property type="molecule type" value="Genomic_DNA"/>
</dbReference>
<dbReference type="GO" id="GO:0008270">
    <property type="term" value="F:zinc ion binding"/>
    <property type="evidence" value="ECO:0007669"/>
    <property type="project" value="UniProtKB-KW"/>
</dbReference>
<dbReference type="InterPro" id="IPR011125">
    <property type="entry name" value="Znf_HypF"/>
</dbReference>
<dbReference type="SUPFAM" id="SSF54975">
    <property type="entry name" value="Acylphosphatase/BLUF domain-like"/>
    <property type="match status" value="1"/>
</dbReference>
<keyword evidence="3" id="KW-0436">Ligase</keyword>
<dbReference type="InterPro" id="IPR055128">
    <property type="entry name" value="HypF_C_2"/>
</dbReference>
<evidence type="ECO:0000256" key="7">
    <source>
        <dbReference type="ARBA" id="ARBA00048220"/>
    </source>
</evidence>
<comment type="catalytic activity">
    <reaction evidence="9">
        <text>an acyl phosphate + H2O = a carboxylate + phosphate + H(+)</text>
        <dbReference type="Rhea" id="RHEA:14965"/>
        <dbReference type="ChEBI" id="CHEBI:15377"/>
        <dbReference type="ChEBI" id="CHEBI:15378"/>
        <dbReference type="ChEBI" id="CHEBI:29067"/>
        <dbReference type="ChEBI" id="CHEBI:43474"/>
        <dbReference type="ChEBI" id="CHEBI:59918"/>
        <dbReference type="EC" id="3.6.1.7"/>
    </reaction>
</comment>
<dbReference type="PANTHER" id="PTHR42959:SF1">
    <property type="entry name" value="CARBAMOYLTRANSFERASE HYPF"/>
    <property type="match status" value="1"/>
</dbReference>
<keyword evidence="4" id="KW-0479">Metal-binding</keyword>
<dbReference type="PROSITE" id="PS00150">
    <property type="entry name" value="ACYLPHOSPHATASE_1"/>
    <property type="match status" value="1"/>
</dbReference>
<feature type="active site" evidence="9">
    <location>
        <position position="23"/>
    </location>
</feature>
<dbReference type="Pfam" id="PF07503">
    <property type="entry name" value="zf-HYPF"/>
    <property type="match status" value="2"/>
</dbReference>
<sequence>MGIRAMTGARLTVRGQVQGVGFRPTVWRLACEMGLAGDVKNTAEGVVIRLWGEGLDSFPGRLHAALPALARIEELRVEPLDDAPPLGFAIVASEALGTMRGSVTPDAATCPDCLAEIRDPFQHRYRYPFTNCTNCGPRFSIVTGAPYDRARTTMAPFDLCEICAGEYADPTDRRFHAQPIACGRCGPQIWIEKLGPGAVNHEAFSMLDDIDATGGMILNGHIVAIRGLGGVHLACDATNAAAVAELRRRKGRNGKAFALMARDLGVVREFCQISEAEAAALSGPEAPIVLLKSLPNALPEAIAPGLDRLGVMLPYTPFYHLILRRIGRPVVMTSGNPSGQPQCIGNQETRDRLSAIADFACLHDREIANRIDDSVVRVDLGRMRVLRRARGFAPAGLPLPPGFSRAAQVLAMGGELKNTFCLVKDGQAILSQHMGDLEDAATHADAARNLALYTRLFDHAPSVIAVDLHPQYLSTQAGRALAGGRPVIAVQHHHAHVAACLAENGRPLDARPVLGIALDGSGLGDDGTLWGGEFLICDYRRYARVGSCKPVALPGGAAAIREPWRNAYAHLMAEMGWAEFAMNFDGLEIFRRLSAAPRATLDAMIARGTNAPVSTSCGRLFDAAAAIAGLAWEAQDYEGEAAMRFEAAIDAAAMAEPDDMAYPFSIPLTGGKGIPYIEPLAVWRAMLGDLILATPIGVIAARFHRGLAQAVVRMAERITEDTAIDTVALSGGVFQNATLFALVHHGLEARGLTVLSHARTPANDGGLAVGQAVVALAVSQTEETPCALESQAGS</sequence>
<dbReference type="PROSITE" id="PS51163">
    <property type="entry name" value="YRDC"/>
    <property type="match status" value="1"/>
</dbReference>
<dbReference type="SUPFAM" id="SSF55821">
    <property type="entry name" value="YrdC/RibB"/>
    <property type="match status" value="1"/>
</dbReference>
<keyword evidence="12" id="KW-0808">Transferase</keyword>
<evidence type="ECO:0000256" key="2">
    <source>
        <dbReference type="ARBA" id="ARBA00008097"/>
    </source>
</evidence>
<comment type="pathway">
    <text evidence="1 8">Protein modification; [NiFe] hydrogenase maturation.</text>
</comment>
<dbReference type="Pfam" id="PF01300">
    <property type="entry name" value="Sua5_yciO_yrdC"/>
    <property type="match status" value="1"/>
</dbReference>
<evidence type="ECO:0000259" key="11">
    <source>
        <dbReference type="PROSITE" id="PS51163"/>
    </source>
</evidence>
<comment type="caution">
    <text evidence="12">The sequence shown here is derived from an EMBL/GenBank/DDBJ whole genome shotgun (WGS) entry which is preliminary data.</text>
</comment>
<evidence type="ECO:0000256" key="9">
    <source>
        <dbReference type="PROSITE-ProRule" id="PRU00520"/>
    </source>
</evidence>
<evidence type="ECO:0000259" key="10">
    <source>
        <dbReference type="PROSITE" id="PS51160"/>
    </source>
</evidence>
<keyword evidence="9" id="KW-0378">Hydrolase</keyword>
<dbReference type="Pfam" id="PF00708">
    <property type="entry name" value="Acylphosphatase"/>
    <property type="match status" value="1"/>
</dbReference>
<name>A0A0N0MDV9_9HYPH</name>
<feature type="domain" description="Acylphosphatase-like" evidence="10">
    <location>
        <begin position="8"/>
        <end position="92"/>
    </location>
</feature>
<dbReference type="Gene3D" id="3.30.110.120">
    <property type="match status" value="1"/>
</dbReference>
<dbReference type="PANTHER" id="PTHR42959">
    <property type="entry name" value="CARBAMOYLTRANSFERASE"/>
    <property type="match status" value="1"/>
</dbReference>
<dbReference type="InterPro" id="IPR041440">
    <property type="entry name" value="HypF_C"/>
</dbReference>
<comment type="similarity">
    <text evidence="2 8">Belongs to the carbamoyltransferase HypF family.</text>
</comment>
<dbReference type="OrthoDB" id="9808093at2"/>
<gene>
    <name evidence="12" type="ORF">AE618_00870</name>
</gene>
<keyword evidence="13" id="KW-1185">Reference proteome</keyword>
<dbReference type="Pfam" id="PF22521">
    <property type="entry name" value="HypF_C_2"/>
    <property type="match status" value="1"/>
</dbReference>
<dbReference type="AlphaFoldDB" id="A0A0N0MDV9"/>
<evidence type="ECO:0000256" key="5">
    <source>
        <dbReference type="ARBA" id="ARBA00022771"/>
    </source>
</evidence>
<dbReference type="InterPro" id="IPR036046">
    <property type="entry name" value="Acylphosphatase-like_dom_sf"/>
</dbReference>
<dbReference type="InterPro" id="IPR001792">
    <property type="entry name" value="Acylphosphatase-like_dom"/>
</dbReference>
<dbReference type="Gene3D" id="3.30.420.360">
    <property type="match status" value="1"/>
</dbReference>
<dbReference type="GO" id="GO:0016743">
    <property type="term" value="F:carboxyl- or carbamoyltransferase activity"/>
    <property type="evidence" value="ECO:0007669"/>
    <property type="project" value="UniProtKB-UniRule"/>
</dbReference>
<protein>
    <recommendedName>
        <fullName evidence="8">Carbamoyltransferase HypF</fullName>
        <ecNumber evidence="8">6.2.-.-</ecNumber>
    </recommendedName>
</protein>
<reference evidence="12 13" key="1">
    <citation type="submission" date="2015-07" db="EMBL/GenBank/DDBJ databases">
        <title>Whole genome sequencing of Bosea vaviloviae isolated from cave pool.</title>
        <authorList>
            <person name="Tan N.E.H."/>
            <person name="Lee Y.P."/>
            <person name="Gan H.M."/>
            <person name="Barton H."/>
            <person name="Savka M.A."/>
        </authorList>
    </citation>
    <scope>NUCLEOTIDE SEQUENCE [LARGE SCALE GENOMIC DNA]</scope>
    <source>
        <strain evidence="12 13">SD260</strain>
    </source>
</reference>
<keyword evidence="6" id="KW-0862">Zinc</keyword>
<keyword evidence="5" id="KW-0863">Zinc-finger</keyword>
<evidence type="ECO:0000313" key="13">
    <source>
        <dbReference type="Proteomes" id="UP000037822"/>
    </source>
</evidence>
<comment type="function">
    <text evidence="8">Involved in the maturation of [NiFe] hydrogenases. Along with HypE, it catalyzes the synthesis of the CN ligands of the active site iron of [NiFe]-hydrogenases. HypF functions as a carbamoyl transferase using carbamoylphosphate as a substrate and transferring the carboxamido moiety in an ATP-dependent reaction to the thiolate of the C-terminal cysteine of HypE yielding a protein-S-carboxamide.</text>
</comment>
<evidence type="ECO:0000256" key="6">
    <source>
        <dbReference type="ARBA" id="ARBA00022833"/>
    </source>
</evidence>
<evidence type="ECO:0000256" key="3">
    <source>
        <dbReference type="ARBA" id="ARBA00022598"/>
    </source>
</evidence>
<dbReference type="InterPro" id="IPR017945">
    <property type="entry name" value="DHBP_synth_RibB-like_a/b_dom"/>
</dbReference>
<feature type="domain" description="YrdC-like" evidence="11">
    <location>
        <begin position="207"/>
        <end position="391"/>
    </location>
</feature>
<evidence type="ECO:0000256" key="8">
    <source>
        <dbReference type="PIRNR" id="PIRNR006256"/>
    </source>
</evidence>
<dbReference type="GO" id="GO:0003725">
    <property type="term" value="F:double-stranded RNA binding"/>
    <property type="evidence" value="ECO:0007669"/>
    <property type="project" value="InterPro"/>
</dbReference>
<dbReference type="EC" id="6.2.-.-" evidence="8"/>
<dbReference type="GO" id="GO:0003998">
    <property type="term" value="F:acylphosphatase activity"/>
    <property type="evidence" value="ECO:0007669"/>
    <property type="project" value="UniProtKB-EC"/>
</dbReference>
<evidence type="ECO:0000256" key="4">
    <source>
        <dbReference type="ARBA" id="ARBA00022723"/>
    </source>
</evidence>
<comment type="catalytic activity">
    <reaction evidence="7 8">
        <text>C-terminal L-cysteinyl-[HypE protein] + carbamoyl phosphate + ATP + H2O = C-terminal S-carboxamide-L-cysteinyl-[HypE protein] + AMP + phosphate + diphosphate + H(+)</text>
        <dbReference type="Rhea" id="RHEA:55636"/>
        <dbReference type="Rhea" id="RHEA-COMP:14247"/>
        <dbReference type="Rhea" id="RHEA-COMP:14392"/>
        <dbReference type="ChEBI" id="CHEBI:15377"/>
        <dbReference type="ChEBI" id="CHEBI:15378"/>
        <dbReference type="ChEBI" id="CHEBI:30616"/>
        <dbReference type="ChEBI" id="CHEBI:33019"/>
        <dbReference type="ChEBI" id="CHEBI:43474"/>
        <dbReference type="ChEBI" id="CHEBI:58228"/>
        <dbReference type="ChEBI" id="CHEBI:76913"/>
        <dbReference type="ChEBI" id="CHEBI:139126"/>
        <dbReference type="ChEBI" id="CHEBI:456215"/>
    </reaction>
</comment>
<dbReference type="Gene3D" id="3.30.420.40">
    <property type="match status" value="1"/>
</dbReference>
<dbReference type="InterPro" id="IPR017968">
    <property type="entry name" value="Acylphosphatase_CS"/>
</dbReference>
<dbReference type="UniPathway" id="UPA00335"/>
<dbReference type="PIRSF" id="PIRSF006256">
    <property type="entry name" value="CMPcnvr_hdrg_mat"/>
    <property type="match status" value="1"/>
</dbReference>
<dbReference type="GO" id="GO:0051604">
    <property type="term" value="P:protein maturation"/>
    <property type="evidence" value="ECO:0007669"/>
    <property type="project" value="TreeGrafter"/>
</dbReference>
<dbReference type="Gene3D" id="3.90.870.50">
    <property type="match status" value="1"/>
</dbReference>
<feature type="active site" evidence="9">
    <location>
        <position position="41"/>
    </location>
</feature>
<dbReference type="PATRIC" id="fig|1526658.3.peg.5099"/>
<accession>A0A0N0MDV9</accession>
<dbReference type="GO" id="GO:0016874">
    <property type="term" value="F:ligase activity"/>
    <property type="evidence" value="ECO:0007669"/>
    <property type="project" value="UniProtKB-UniRule"/>
</dbReference>
<proteinExistence type="inferred from homology"/>